<name>A0A6J4V0V0_9BACT</name>
<sequence>MDALGDFLSSIDAPVWWLIGLALATILTLQAVETAVEGAWPHQRRLGRTSMSARSGQGAWAVVALLLLIALLLAILSLSVVAWRDLELGTSQIVGAGLVGVAWVLFLLSTTDRIAPGRYLRGLGAAGPVAIGILLLAGGVLLLVTFLDILPPLEEVRDALPI</sequence>
<feature type="transmembrane region" description="Helical" evidence="1">
    <location>
        <begin position="89"/>
        <end position="108"/>
    </location>
</feature>
<dbReference type="AlphaFoldDB" id="A0A6J4V0V0"/>
<dbReference type="EMBL" id="CADCWK010000221">
    <property type="protein sequence ID" value="CAA9565280.1"/>
    <property type="molecule type" value="Genomic_DNA"/>
</dbReference>
<keyword evidence="1" id="KW-1133">Transmembrane helix</keyword>
<keyword evidence="1" id="KW-0472">Membrane</keyword>
<feature type="transmembrane region" description="Helical" evidence="1">
    <location>
        <begin position="15"/>
        <end position="36"/>
    </location>
</feature>
<accession>A0A6J4V0V0</accession>
<gene>
    <name evidence="2" type="ORF">AVDCRST_MAG33-2019</name>
</gene>
<proteinExistence type="predicted"/>
<protein>
    <submittedName>
        <fullName evidence="2">Uncharacterized protein</fullName>
    </submittedName>
</protein>
<organism evidence="2">
    <name type="scientific">uncultured Thermomicrobiales bacterium</name>
    <dbReference type="NCBI Taxonomy" id="1645740"/>
    <lineage>
        <taxon>Bacteria</taxon>
        <taxon>Pseudomonadati</taxon>
        <taxon>Thermomicrobiota</taxon>
        <taxon>Thermomicrobia</taxon>
        <taxon>Thermomicrobiales</taxon>
        <taxon>environmental samples</taxon>
    </lineage>
</organism>
<evidence type="ECO:0000256" key="1">
    <source>
        <dbReference type="SAM" id="Phobius"/>
    </source>
</evidence>
<keyword evidence="1" id="KW-0812">Transmembrane</keyword>
<reference evidence="2" key="1">
    <citation type="submission" date="2020-02" db="EMBL/GenBank/DDBJ databases">
        <authorList>
            <person name="Meier V. D."/>
        </authorList>
    </citation>
    <scope>NUCLEOTIDE SEQUENCE</scope>
    <source>
        <strain evidence="2">AVDCRST_MAG33</strain>
    </source>
</reference>
<feature type="transmembrane region" description="Helical" evidence="1">
    <location>
        <begin position="57"/>
        <end position="83"/>
    </location>
</feature>
<feature type="transmembrane region" description="Helical" evidence="1">
    <location>
        <begin position="120"/>
        <end position="147"/>
    </location>
</feature>
<evidence type="ECO:0000313" key="2">
    <source>
        <dbReference type="EMBL" id="CAA9565280.1"/>
    </source>
</evidence>